<proteinExistence type="predicted"/>
<evidence type="ECO:0000313" key="1">
    <source>
        <dbReference type="EMBL" id="JAE24131.1"/>
    </source>
</evidence>
<reference evidence="1" key="1">
    <citation type="submission" date="2014-09" db="EMBL/GenBank/DDBJ databases">
        <authorList>
            <person name="Magalhaes I.L.F."/>
            <person name="Oliveira U."/>
            <person name="Santos F.R."/>
            <person name="Vidigal T.H.D.A."/>
            <person name="Brescovit A.D."/>
            <person name="Santos A.J."/>
        </authorList>
    </citation>
    <scope>NUCLEOTIDE SEQUENCE</scope>
    <source>
        <tissue evidence="1">Shoot tissue taken approximately 20 cm above the soil surface</tissue>
    </source>
</reference>
<dbReference type="EMBL" id="GBRH01173765">
    <property type="protein sequence ID" value="JAE24131.1"/>
    <property type="molecule type" value="Transcribed_RNA"/>
</dbReference>
<accession>A0A0A9GNN8</accession>
<reference evidence="1" key="2">
    <citation type="journal article" date="2015" name="Data Brief">
        <title>Shoot transcriptome of the giant reed, Arundo donax.</title>
        <authorList>
            <person name="Barrero R.A."/>
            <person name="Guerrero F.D."/>
            <person name="Moolhuijzen P."/>
            <person name="Goolsby J.A."/>
            <person name="Tidwell J."/>
            <person name="Bellgard S.E."/>
            <person name="Bellgard M.I."/>
        </authorList>
    </citation>
    <scope>NUCLEOTIDE SEQUENCE</scope>
    <source>
        <tissue evidence="1">Shoot tissue taken approximately 20 cm above the soil surface</tissue>
    </source>
</reference>
<sequence>MKRTCSFFSHHATNQHAQLPIPKSRFHRAKAETKKVFLSLSKAYLCSLGKA</sequence>
<name>A0A0A9GNN8_ARUDO</name>
<dbReference type="AlphaFoldDB" id="A0A0A9GNN8"/>
<protein>
    <submittedName>
        <fullName evidence="1">Uncharacterized protein</fullName>
    </submittedName>
</protein>
<organism evidence="1">
    <name type="scientific">Arundo donax</name>
    <name type="common">Giant reed</name>
    <name type="synonym">Donax arundinaceus</name>
    <dbReference type="NCBI Taxonomy" id="35708"/>
    <lineage>
        <taxon>Eukaryota</taxon>
        <taxon>Viridiplantae</taxon>
        <taxon>Streptophyta</taxon>
        <taxon>Embryophyta</taxon>
        <taxon>Tracheophyta</taxon>
        <taxon>Spermatophyta</taxon>
        <taxon>Magnoliopsida</taxon>
        <taxon>Liliopsida</taxon>
        <taxon>Poales</taxon>
        <taxon>Poaceae</taxon>
        <taxon>PACMAD clade</taxon>
        <taxon>Arundinoideae</taxon>
        <taxon>Arundineae</taxon>
        <taxon>Arundo</taxon>
    </lineage>
</organism>